<dbReference type="Proteomes" id="UP001292182">
    <property type="component" value="Unassembled WGS sequence"/>
</dbReference>
<feature type="transmembrane region" description="Helical" evidence="1">
    <location>
        <begin position="6"/>
        <end position="27"/>
    </location>
</feature>
<evidence type="ECO:0000313" key="2">
    <source>
        <dbReference type="EMBL" id="MDZ7281355.1"/>
    </source>
</evidence>
<feature type="transmembrane region" description="Helical" evidence="1">
    <location>
        <begin position="34"/>
        <end position="50"/>
    </location>
</feature>
<reference evidence="3" key="1">
    <citation type="submission" date="2023-07" db="EMBL/GenBank/DDBJ databases">
        <title>Whole genome sequence analysis of rice epiphytic Sphingomonas sanguinis OsEp_Plm_15B2.</title>
        <authorList>
            <person name="Sahu K.P."/>
            <person name="Asharani P."/>
            <person name="Reddy B."/>
            <person name="Kumar A."/>
        </authorList>
    </citation>
    <scope>NUCLEOTIDE SEQUENCE [LARGE SCALE GENOMIC DNA]</scope>
    <source>
        <strain evidence="3">OsEp_Plm_15B2</strain>
    </source>
</reference>
<keyword evidence="1" id="KW-0472">Membrane</keyword>
<sequence length="148" mass="16508">MLDTLLGLVPTFFLLLLIAASIYILAYGETDERLCIVTAVISSVATWWAANDGPAWYRGEVGIFVVDVATLIAFIAIMARSTRFWPLWITALQTIAVMTHVARFLKPQTVPMAYAVAEQLWAYVVILILIVCVRQQRLRNASMNSTNS</sequence>
<keyword evidence="1" id="KW-0812">Transmembrane</keyword>
<protein>
    <submittedName>
        <fullName evidence="2">Uncharacterized protein</fullName>
    </submittedName>
</protein>
<evidence type="ECO:0000313" key="3">
    <source>
        <dbReference type="Proteomes" id="UP001292182"/>
    </source>
</evidence>
<dbReference type="EMBL" id="JAOBTW010000004">
    <property type="protein sequence ID" value="MDZ7281355.1"/>
    <property type="molecule type" value="Genomic_DNA"/>
</dbReference>
<keyword evidence="1" id="KW-1133">Transmembrane helix</keyword>
<feature type="transmembrane region" description="Helical" evidence="1">
    <location>
        <begin position="111"/>
        <end position="133"/>
    </location>
</feature>
<dbReference type="RefSeq" id="WP_322538771.1">
    <property type="nucleotide sequence ID" value="NZ_JAOBTW010000004.1"/>
</dbReference>
<comment type="caution">
    <text evidence="2">The sequence shown here is derived from an EMBL/GenBank/DDBJ whole genome shotgun (WGS) entry which is preliminary data.</text>
</comment>
<feature type="transmembrane region" description="Helical" evidence="1">
    <location>
        <begin position="56"/>
        <end position="77"/>
    </location>
</feature>
<proteinExistence type="predicted"/>
<accession>A0ABU5LN39</accession>
<evidence type="ECO:0000256" key="1">
    <source>
        <dbReference type="SAM" id="Phobius"/>
    </source>
</evidence>
<gene>
    <name evidence="2" type="ORF">N4G62_04850</name>
</gene>
<organism evidence="2 3">
    <name type="scientific">Sphingomonas sanguinis</name>
    <dbReference type="NCBI Taxonomy" id="33051"/>
    <lineage>
        <taxon>Bacteria</taxon>
        <taxon>Pseudomonadati</taxon>
        <taxon>Pseudomonadota</taxon>
        <taxon>Alphaproteobacteria</taxon>
        <taxon>Sphingomonadales</taxon>
        <taxon>Sphingomonadaceae</taxon>
        <taxon>Sphingomonas</taxon>
    </lineage>
</organism>
<feature type="transmembrane region" description="Helical" evidence="1">
    <location>
        <begin position="84"/>
        <end position="105"/>
    </location>
</feature>
<keyword evidence="3" id="KW-1185">Reference proteome</keyword>
<name>A0ABU5LN39_9SPHN</name>